<keyword evidence="16" id="KW-0406">Ion transport</keyword>
<dbReference type="InterPro" id="IPR008250">
    <property type="entry name" value="ATPase_P-typ_transduc_dom_A_sf"/>
</dbReference>
<dbReference type="STRING" id="266779.Meso_3893"/>
<dbReference type="Gene3D" id="3.40.1110.10">
    <property type="entry name" value="Calcium-transporting ATPase, cytoplasmic domain N"/>
    <property type="match status" value="1"/>
</dbReference>
<evidence type="ECO:0000256" key="18">
    <source>
        <dbReference type="RuleBase" id="RU362081"/>
    </source>
</evidence>
<evidence type="ECO:0000256" key="17">
    <source>
        <dbReference type="ARBA" id="ARBA00023136"/>
    </source>
</evidence>
<dbReference type="CDD" id="cd00371">
    <property type="entry name" value="HMA"/>
    <property type="match status" value="2"/>
</dbReference>
<dbReference type="InterPro" id="IPR001757">
    <property type="entry name" value="P_typ_ATPase"/>
</dbReference>
<dbReference type="InterPro" id="IPR006122">
    <property type="entry name" value="HMA_Cu_ion-bd"/>
</dbReference>
<evidence type="ECO:0000256" key="1">
    <source>
        <dbReference type="ARBA" id="ARBA00004651"/>
    </source>
</evidence>
<dbReference type="SUPFAM" id="SSF81653">
    <property type="entry name" value="Calcium ATPase, transduction domain A"/>
    <property type="match status" value="1"/>
</dbReference>
<keyword evidence="8" id="KW-0677">Repeat</keyword>
<dbReference type="InterPro" id="IPR036412">
    <property type="entry name" value="HAD-like_sf"/>
</dbReference>
<proteinExistence type="inferred from homology"/>
<dbReference type="InterPro" id="IPR023214">
    <property type="entry name" value="HAD_sf"/>
</dbReference>
<dbReference type="GO" id="GO:0005507">
    <property type="term" value="F:copper ion binding"/>
    <property type="evidence" value="ECO:0007669"/>
    <property type="project" value="InterPro"/>
</dbReference>
<feature type="domain" description="HMA" evidence="20">
    <location>
        <begin position="80"/>
        <end position="143"/>
    </location>
</feature>
<dbReference type="Pfam" id="PF00403">
    <property type="entry name" value="HMA"/>
    <property type="match status" value="2"/>
</dbReference>
<keyword evidence="7 18" id="KW-0479">Metal-binding</keyword>
<dbReference type="Gene3D" id="2.70.150.10">
    <property type="entry name" value="Calcium-transporting ATPase, cytoplasmic transduction domain A"/>
    <property type="match status" value="1"/>
</dbReference>
<dbReference type="PROSITE" id="PS00154">
    <property type="entry name" value="ATPASE_E1_E2"/>
    <property type="match status" value="1"/>
</dbReference>
<dbReference type="InterPro" id="IPR017969">
    <property type="entry name" value="Heavy-metal-associated_CS"/>
</dbReference>
<dbReference type="FunFam" id="2.70.150.10:FF:000020">
    <property type="entry name" value="Copper-exporting P-type ATPase A"/>
    <property type="match status" value="1"/>
</dbReference>
<evidence type="ECO:0000256" key="2">
    <source>
        <dbReference type="ARBA" id="ARBA00006024"/>
    </source>
</evidence>
<dbReference type="GO" id="GO:0140581">
    <property type="term" value="F:P-type monovalent copper transporter activity"/>
    <property type="evidence" value="ECO:0007669"/>
    <property type="project" value="UniProtKB-EC"/>
</dbReference>
<evidence type="ECO:0000256" key="7">
    <source>
        <dbReference type="ARBA" id="ARBA00022723"/>
    </source>
</evidence>
<evidence type="ECO:0000256" key="13">
    <source>
        <dbReference type="ARBA" id="ARBA00022967"/>
    </source>
</evidence>
<dbReference type="Gene3D" id="3.40.50.1000">
    <property type="entry name" value="HAD superfamily/HAD-like"/>
    <property type="match status" value="1"/>
</dbReference>
<dbReference type="InterPro" id="IPR036163">
    <property type="entry name" value="HMA_dom_sf"/>
</dbReference>
<dbReference type="OrthoDB" id="9807843at2"/>
<dbReference type="PRINTS" id="PR00119">
    <property type="entry name" value="CATATPASE"/>
</dbReference>
<evidence type="ECO:0000256" key="5">
    <source>
        <dbReference type="ARBA" id="ARBA00022475"/>
    </source>
</evidence>
<feature type="transmembrane region" description="Helical" evidence="18">
    <location>
        <begin position="424"/>
        <end position="446"/>
    </location>
</feature>
<dbReference type="Gene3D" id="3.30.70.100">
    <property type="match status" value="2"/>
</dbReference>
<dbReference type="NCBIfam" id="TIGR01525">
    <property type="entry name" value="ATPase-IB_hvy"/>
    <property type="match status" value="1"/>
</dbReference>
<dbReference type="InterPro" id="IPR023298">
    <property type="entry name" value="ATPase_P-typ_TM_dom_sf"/>
</dbReference>
<keyword evidence="12" id="KW-0460">Magnesium</keyword>
<evidence type="ECO:0000256" key="6">
    <source>
        <dbReference type="ARBA" id="ARBA00022692"/>
    </source>
</evidence>
<evidence type="ECO:0000256" key="3">
    <source>
        <dbReference type="ARBA" id="ARBA00012517"/>
    </source>
</evidence>
<keyword evidence="13" id="KW-1278">Translocase</keyword>
<feature type="transmembrane region" description="Helical" evidence="18">
    <location>
        <begin position="243"/>
        <end position="265"/>
    </location>
</feature>
<dbReference type="NCBIfam" id="TIGR01511">
    <property type="entry name" value="ATPase-IB1_Cu"/>
    <property type="match status" value="1"/>
</dbReference>
<dbReference type="SFLD" id="SFLDF00027">
    <property type="entry name" value="p-type_atpase"/>
    <property type="match status" value="1"/>
</dbReference>
<feature type="transmembrane region" description="Helical" evidence="18">
    <location>
        <begin position="793"/>
        <end position="815"/>
    </location>
</feature>
<dbReference type="GO" id="GO:0055070">
    <property type="term" value="P:copper ion homeostasis"/>
    <property type="evidence" value="ECO:0007669"/>
    <property type="project" value="TreeGrafter"/>
</dbReference>
<feature type="transmembrane region" description="Helical" evidence="18">
    <location>
        <begin position="768"/>
        <end position="787"/>
    </location>
</feature>
<dbReference type="PANTHER" id="PTHR43520">
    <property type="entry name" value="ATP7, ISOFORM B"/>
    <property type="match status" value="1"/>
</dbReference>
<name>Q11BG5_CHESB</name>
<dbReference type="InterPro" id="IPR027256">
    <property type="entry name" value="P-typ_ATPase_IB"/>
</dbReference>
<dbReference type="InterPro" id="IPR006121">
    <property type="entry name" value="HMA_dom"/>
</dbReference>
<comment type="subcellular location">
    <subcellularLocation>
        <location evidence="1">Cell membrane</location>
        <topology evidence="1">Multi-pass membrane protein</topology>
    </subcellularLocation>
</comment>
<dbReference type="EMBL" id="CP000390">
    <property type="protein sequence ID" value="ABG65260.1"/>
    <property type="molecule type" value="Genomic_DNA"/>
</dbReference>
<keyword evidence="10" id="KW-0187">Copper transport</keyword>
<dbReference type="eggNOG" id="COG2217">
    <property type="taxonomic scope" value="Bacteria"/>
</dbReference>
<dbReference type="SFLD" id="SFLDG00002">
    <property type="entry name" value="C1.7:_P-type_atpase_like"/>
    <property type="match status" value="1"/>
</dbReference>
<evidence type="ECO:0000256" key="16">
    <source>
        <dbReference type="ARBA" id="ARBA00023065"/>
    </source>
</evidence>
<dbReference type="CDD" id="cd02094">
    <property type="entry name" value="P-type_ATPase_Cu-like"/>
    <property type="match status" value="1"/>
</dbReference>
<dbReference type="KEGG" id="mes:Meso_3893"/>
<keyword evidence="14 18" id="KW-1133">Transmembrane helix</keyword>
<dbReference type="PROSITE" id="PS50846">
    <property type="entry name" value="HMA_2"/>
    <property type="match status" value="2"/>
</dbReference>
<dbReference type="FunFam" id="3.30.70.100:FF:000005">
    <property type="entry name" value="Copper-exporting P-type ATPase A"/>
    <property type="match status" value="2"/>
</dbReference>
<gene>
    <name evidence="21" type="ordered locus">Meso_3893</name>
</gene>
<dbReference type="SUPFAM" id="SSF56784">
    <property type="entry name" value="HAD-like"/>
    <property type="match status" value="1"/>
</dbReference>
<dbReference type="HOGENOM" id="CLU_001771_0_3_5"/>
<keyword evidence="9 18" id="KW-0547">Nucleotide-binding</keyword>
<dbReference type="SFLD" id="SFLDS00003">
    <property type="entry name" value="Haloacid_Dehalogenase"/>
    <property type="match status" value="1"/>
</dbReference>
<keyword evidence="15" id="KW-0186">Copper</keyword>
<evidence type="ECO:0000256" key="9">
    <source>
        <dbReference type="ARBA" id="ARBA00022741"/>
    </source>
</evidence>
<feature type="domain" description="HMA" evidence="20">
    <location>
        <begin position="13"/>
        <end position="78"/>
    </location>
</feature>
<dbReference type="InterPro" id="IPR044492">
    <property type="entry name" value="P_typ_ATPase_HD_dom"/>
</dbReference>
<accession>Q11BG5</accession>
<feature type="transmembrane region" description="Helical" evidence="18">
    <location>
        <begin position="166"/>
        <end position="185"/>
    </location>
</feature>
<keyword evidence="5 18" id="KW-1003">Cell membrane</keyword>
<sequence>MNAPLRDHVATHEAVTLPIEGMSCASCVGRVEKALKAVPGVRNANVNLATENAQVSFDAPADRRTLVAAVEDAGYGVPSSTIELSVEGMTCASCVGNVERALMAVPGVANATVNLATERAQVSGLADAAELIGAIERSGYVARVLDGGVSHEDETDARKSREQAELGRDVIVAAALTLPVFVLEMGSHLIPGAHDLIMATIGMQWTWYIQFALTTIVLFVPGIRFYEKGFPALVRLAPDMNSLVAVGTMAAYAYSMVATFAPSLLPDGTINVYYEAAAVIVTLILLGRFLEARAKGRTSEAIKRLVGLQAKTAHVRREGKAVEIAIGEVAPGDVVEVRPGERVPVDGEVIEGESYIDESMITGEPIPVAKAAGSQVVGGTVNQKGAFAFTATAVGGATVLSQIIRMVEQAQGSKLPIQALVDKVTMYFVPAVIGAALLTFLVWLVLGPDPALTFALVNAVAVLIIACPCAMGLATPTSIMVGTGRGAEMGVLFRKGEALQLLKDARVVALDKTGTLTQGRPALTDLEVAKGFARSDVLARVAAVEAKSEHPIARAIVDAAEAEGIVLPPISGFESVTGFGVKADAGGERVEIGADRYMKTLGLDVATFAGTAERLADEGKTPLYAAIGGRLAAIVAVADPIKDTTPAAIAALHDLGLEVAMITGDNRRTAEAIARRLGIDHVIAEVLPEGKVEAVKALKAEHGKLAFVGDGINDAPALAEADVGIAIGTGTDIAIEAADVVLMSGSLKGVPNAIALSKGTIRNIRQNLFWAFAYNTALIPVAAGVLYPAFGILLSPVLAAGAMALSSVFVLGNALRLRGWKPPMEAVAGAAIPAARSAGPDATGDDPSRIERSAA</sequence>
<feature type="transmembrane region" description="Helical" evidence="18">
    <location>
        <begin position="205"/>
        <end position="223"/>
    </location>
</feature>
<feature type="compositionally biased region" description="Basic and acidic residues" evidence="19">
    <location>
        <begin position="846"/>
        <end position="855"/>
    </location>
</feature>
<dbReference type="PANTHER" id="PTHR43520:SF8">
    <property type="entry name" value="P-TYPE CU(+) TRANSPORTER"/>
    <property type="match status" value="1"/>
</dbReference>
<dbReference type="Pfam" id="PF00122">
    <property type="entry name" value="E1-E2_ATPase"/>
    <property type="match status" value="1"/>
</dbReference>
<feature type="transmembrane region" description="Helical" evidence="18">
    <location>
        <begin position="452"/>
        <end position="475"/>
    </location>
</feature>
<comment type="similarity">
    <text evidence="2 18">Belongs to the cation transport ATPase (P-type) (TC 3.A.3) family. Type IB subfamily.</text>
</comment>
<dbReference type="SUPFAM" id="SSF55008">
    <property type="entry name" value="HMA, heavy metal-associated domain"/>
    <property type="match status" value="2"/>
</dbReference>
<dbReference type="EC" id="7.2.2.8" evidence="3"/>
<feature type="transmembrane region" description="Helical" evidence="18">
    <location>
        <begin position="271"/>
        <end position="290"/>
    </location>
</feature>
<keyword evidence="6 18" id="KW-0812">Transmembrane</keyword>
<dbReference type="InterPro" id="IPR059000">
    <property type="entry name" value="ATPase_P-type_domA"/>
</dbReference>
<evidence type="ECO:0000256" key="11">
    <source>
        <dbReference type="ARBA" id="ARBA00022840"/>
    </source>
</evidence>
<dbReference type="PRINTS" id="PR00943">
    <property type="entry name" value="CUATPASE"/>
</dbReference>
<dbReference type="InterPro" id="IPR023299">
    <property type="entry name" value="ATPase_P-typ_cyto_dom_N"/>
</dbReference>
<dbReference type="GO" id="GO:0005524">
    <property type="term" value="F:ATP binding"/>
    <property type="evidence" value="ECO:0007669"/>
    <property type="project" value="UniProtKB-UniRule"/>
</dbReference>
<evidence type="ECO:0000256" key="14">
    <source>
        <dbReference type="ARBA" id="ARBA00022989"/>
    </source>
</evidence>
<evidence type="ECO:0000256" key="12">
    <source>
        <dbReference type="ARBA" id="ARBA00022842"/>
    </source>
</evidence>
<dbReference type="PROSITE" id="PS01047">
    <property type="entry name" value="HMA_1"/>
    <property type="match status" value="2"/>
</dbReference>
<feature type="region of interest" description="Disordered" evidence="19">
    <location>
        <begin position="836"/>
        <end position="855"/>
    </location>
</feature>
<dbReference type="Pfam" id="PF00702">
    <property type="entry name" value="Hydrolase"/>
    <property type="match status" value="1"/>
</dbReference>
<reference evidence="21" key="1">
    <citation type="submission" date="2006-06" db="EMBL/GenBank/DDBJ databases">
        <title>Complete sequence of chromosome of Chelativorans sp. BNC1.</title>
        <authorList>
            <consortium name="US DOE Joint Genome Institute"/>
            <person name="Copeland A."/>
            <person name="Lucas S."/>
            <person name="Lapidus A."/>
            <person name="Barry K."/>
            <person name="Detter J.C."/>
            <person name="Glavina del Rio T."/>
            <person name="Hammon N."/>
            <person name="Israni S."/>
            <person name="Dalin E."/>
            <person name="Tice H."/>
            <person name="Pitluck S."/>
            <person name="Chertkov O."/>
            <person name="Brettin T."/>
            <person name="Bruce D."/>
            <person name="Han C."/>
            <person name="Tapia R."/>
            <person name="Gilna P."/>
            <person name="Schmutz J."/>
            <person name="Larimer F."/>
            <person name="Land M."/>
            <person name="Hauser L."/>
            <person name="Kyrpides N."/>
            <person name="Mikhailova N."/>
            <person name="Richardson P."/>
        </authorList>
    </citation>
    <scope>NUCLEOTIDE SEQUENCE</scope>
    <source>
        <strain evidence="21">BNC1</strain>
    </source>
</reference>
<dbReference type="GO" id="GO:0043682">
    <property type="term" value="F:P-type divalent copper transporter activity"/>
    <property type="evidence" value="ECO:0007669"/>
    <property type="project" value="TreeGrafter"/>
</dbReference>
<dbReference type="AlphaFoldDB" id="Q11BG5"/>
<dbReference type="GO" id="GO:0016887">
    <property type="term" value="F:ATP hydrolysis activity"/>
    <property type="evidence" value="ECO:0007669"/>
    <property type="project" value="InterPro"/>
</dbReference>
<organism evidence="21">
    <name type="scientific">Chelativorans sp. (strain BNC1)</name>
    <dbReference type="NCBI Taxonomy" id="266779"/>
    <lineage>
        <taxon>Bacteria</taxon>
        <taxon>Pseudomonadati</taxon>
        <taxon>Pseudomonadota</taxon>
        <taxon>Alphaproteobacteria</taxon>
        <taxon>Hyphomicrobiales</taxon>
        <taxon>Phyllobacteriaceae</taxon>
        <taxon>Chelativorans</taxon>
    </lineage>
</organism>
<dbReference type="NCBIfam" id="TIGR00003">
    <property type="entry name" value="copper ion binding protein"/>
    <property type="match status" value="2"/>
</dbReference>
<evidence type="ECO:0000256" key="19">
    <source>
        <dbReference type="SAM" id="MobiDB-lite"/>
    </source>
</evidence>
<keyword evidence="4" id="KW-0813">Transport</keyword>
<evidence type="ECO:0000259" key="20">
    <source>
        <dbReference type="PROSITE" id="PS50846"/>
    </source>
</evidence>
<evidence type="ECO:0000256" key="4">
    <source>
        <dbReference type="ARBA" id="ARBA00022448"/>
    </source>
</evidence>
<dbReference type="SUPFAM" id="SSF81665">
    <property type="entry name" value="Calcium ATPase, transmembrane domain M"/>
    <property type="match status" value="1"/>
</dbReference>
<keyword evidence="17 18" id="KW-0472">Membrane</keyword>
<evidence type="ECO:0000256" key="10">
    <source>
        <dbReference type="ARBA" id="ARBA00022796"/>
    </source>
</evidence>
<evidence type="ECO:0000313" key="21">
    <source>
        <dbReference type="EMBL" id="ABG65260.1"/>
    </source>
</evidence>
<dbReference type="InterPro" id="IPR018303">
    <property type="entry name" value="ATPase_P-typ_P_site"/>
</dbReference>
<dbReference type="GO" id="GO:0005886">
    <property type="term" value="C:plasma membrane"/>
    <property type="evidence" value="ECO:0007669"/>
    <property type="project" value="UniProtKB-SubCell"/>
</dbReference>
<dbReference type="GO" id="GO:0060003">
    <property type="term" value="P:copper ion export"/>
    <property type="evidence" value="ECO:0007669"/>
    <property type="project" value="UniProtKB-ARBA"/>
</dbReference>
<dbReference type="NCBIfam" id="TIGR01494">
    <property type="entry name" value="ATPase_P-type"/>
    <property type="match status" value="1"/>
</dbReference>
<evidence type="ECO:0000256" key="8">
    <source>
        <dbReference type="ARBA" id="ARBA00022737"/>
    </source>
</evidence>
<protein>
    <recommendedName>
        <fullName evidence="3">P-type Cu(+) transporter</fullName>
        <ecNumber evidence="3">7.2.2.8</ecNumber>
    </recommendedName>
</protein>
<keyword evidence="11 18" id="KW-0067">ATP-binding</keyword>
<evidence type="ECO:0000256" key="15">
    <source>
        <dbReference type="ARBA" id="ARBA00023008"/>
    </source>
</evidence>